<dbReference type="InterPro" id="IPR036291">
    <property type="entry name" value="NAD(P)-bd_dom_sf"/>
</dbReference>
<dbReference type="FunFam" id="3.40.50.720:FF:000084">
    <property type="entry name" value="Short-chain dehydrogenase reductase"/>
    <property type="match status" value="1"/>
</dbReference>
<dbReference type="PANTHER" id="PTHR42879">
    <property type="entry name" value="3-OXOACYL-(ACYL-CARRIER-PROTEIN) REDUCTASE"/>
    <property type="match status" value="1"/>
</dbReference>
<accession>A0A7L9FIF1</accession>
<protein>
    <submittedName>
        <fullName evidence="2">SDR family oxidoreductase</fullName>
    </submittedName>
</protein>
<dbReference type="EMBL" id="CP062310">
    <property type="protein sequence ID" value="QOJ78704.1"/>
    <property type="molecule type" value="Genomic_DNA"/>
</dbReference>
<gene>
    <name evidence="2" type="ORF">IG193_08110</name>
</gene>
<dbReference type="PRINTS" id="PR00081">
    <property type="entry name" value="GDHRDH"/>
</dbReference>
<dbReference type="NCBIfam" id="NF006212">
    <property type="entry name" value="PRK08339.1"/>
    <property type="match status" value="1"/>
</dbReference>
<evidence type="ECO:0000313" key="3">
    <source>
        <dbReference type="Proteomes" id="UP000594121"/>
    </source>
</evidence>
<reference evidence="2 3" key="1">
    <citation type="submission" date="2020-10" db="EMBL/GenBank/DDBJ databases">
        <title>Thermofilum lucidum 3507LT sp. nov. a novel member of Thermofilaceae family isolated from Chile hot spring, and proposal of description order Thermofilales.</title>
        <authorList>
            <person name="Zayulina K.S."/>
            <person name="Elcheninov A.G."/>
            <person name="Toshchakov S.V."/>
            <person name="Kublanov I.V."/>
        </authorList>
    </citation>
    <scope>NUCLEOTIDE SEQUENCE [LARGE SCALE GENOMIC DNA]</scope>
    <source>
        <strain evidence="2 3">3507LT</strain>
    </source>
</reference>
<dbReference type="CDD" id="cd05344">
    <property type="entry name" value="BKR_like_SDR_like"/>
    <property type="match status" value="1"/>
</dbReference>
<dbReference type="FunCoup" id="A0A7L9FIF1">
    <property type="interactions" value="52"/>
</dbReference>
<name>A0A7L9FIF1_9CREN</name>
<dbReference type="Proteomes" id="UP000594121">
    <property type="component" value="Chromosome"/>
</dbReference>
<comment type="similarity">
    <text evidence="1">Belongs to the short-chain dehydrogenases/reductases (SDR) family.</text>
</comment>
<evidence type="ECO:0000313" key="2">
    <source>
        <dbReference type="EMBL" id="QOJ78704.1"/>
    </source>
</evidence>
<dbReference type="InParanoid" id="A0A7L9FIF1"/>
<organism evidence="2 3">
    <name type="scientific">Infirmifilum lucidum</name>
    <dbReference type="NCBI Taxonomy" id="2776706"/>
    <lineage>
        <taxon>Archaea</taxon>
        <taxon>Thermoproteota</taxon>
        <taxon>Thermoprotei</taxon>
        <taxon>Thermofilales</taxon>
        <taxon>Thermofilaceae</taxon>
        <taxon>Infirmifilum</taxon>
    </lineage>
</organism>
<dbReference type="PANTHER" id="PTHR42879:SF6">
    <property type="entry name" value="NADPH-DEPENDENT REDUCTASE BACG"/>
    <property type="match status" value="1"/>
</dbReference>
<sequence>MSTFILLPVKLLNVGLEIKLEGKRALVTAASSGIGLGVAKVLSLAGADVTILSRNPEKLEKAKEEILGFSGREPKAIQADLTREEDLERTARKLEEEGMPDIFFYSTGGPKPGGFQDLTMPDWLEAFRLLVYPAIYLTRAILPHMVSQRWGRIIYLASLAIKEPMPNLALSNVVRLSLAGLVRTLAREVGRYGVTVNGIMPGIIQTQRVEELARATSQREGITFEEALKKLTSDVPAGRLGKPEEIGYLVAFLASDYASYINGAMIPVDGGKQQSVF</sequence>
<dbReference type="AlphaFoldDB" id="A0A7L9FIF1"/>
<dbReference type="RefSeq" id="WP_192818676.1">
    <property type="nucleotide sequence ID" value="NZ_CP062310.1"/>
</dbReference>
<keyword evidence="3" id="KW-1185">Reference proteome</keyword>
<dbReference type="Gene3D" id="3.40.50.720">
    <property type="entry name" value="NAD(P)-binding Rossmann-like Domain"/>
    <property type="match status" value="1"/>
</dbReference>
<dbReference type="Pfam" id="PF13561">
    <property type="entry name" value="adh_short_C2"/>
    <property type="match status" value="1"/>
</dbReference>
<dbReference type="GeneID" id="59149852"/>
<dbReference type="InterPro" id="IPR002347">
    <property type="entry name" value="SDR_fam"/>
</dbReference>
<dbReference type="SUPFAM" id="SSF51735">
    <property type="entry name" value="NAD(P)-binding Rossmann-fold domains"/>
    <property type="match status" value="1"/>
</dbReference>
<dbReference type="InterPro" id="IPR050259">
    <property type="entry name" value="SDR"/>
</dbReference>
<proteinExistence type="inferred from homology"/>
<dbReference type="KEGG" id="thel:IG193_08110"/>
<evidence type="ECO:0000256" key="1">
    <source>
        <dbReference type="ARBA" id="ARBA00006484"/>
    </source>
</evidence>